<evidence type="ECO:0000313" key="1">
    <source>
        <dbReference type="EMBL" id="KAA1081846.1"/>
    </source>
</evidence>
<dbReference type="AlphaFoldDB" id="A0A5B0N004"/>
<accession>A0A5B0N004</accession>
<protein>
    <submittedName>
        <fullName evidence="1">Uncharacterized protein</fullName>
    </submittedName>
</protein>
<name>A0A5B0N004_PUCGR</name>
<reference evidence="1 2" key="1">
    <citation type="submission" date="2019-05" db="EMBL/GenBank/DDBJ databases">
        <title>Emergence of the Ug99 lineage of the wheat stem rust pathogen through somatic hybridization.</title>
        <authorList>
            <person name="Li F."/>
            <person name="Upadhyaya N.M."/>
            <person name="Sperschneider J."/>
            <person name="Matny O."/>
            <person name="Nguyen-Phuc H."/>
            <person name="Mago R."/>
            <person name="Raley C."/>
            <person name="Miller M.E."/>
            <person name="Silverstein K.A.T."/>
            <person name="Henningsen E."/>
            <person name="Hirsch C.D."/>
            <person name="Visser B."/>
            <person name="Pretorius Z.A."/>
            <person name="Steffenson B.J."/>
            <person name="Schwessinger B."/>
            <person name="Dodds P.N."/>
            <person name="Figueroa M."/>
        </authorList>
    </citation>
    <scope>NUCLEOTIDE SEQUENCE [LARGE SCALE GENOMIC DNA]</scope>
    <source>
        <strain evidence="1 2">Ug99</strain>
    </source>
</reference>
<gene>
    <name evidence="1" type="ORF">PGTUg99_017293</name>
</gene>
<organism evidence="1 2">
    <name type="scientific">Puccinia graminis f. sp. tritici</name>
    <dbReference type="NCBI Taxonomy" id="56615"/>
    <lineage>
        <taxon>Eukaryota</taxon>
        <taxon>Fungi</taxon>
        <taxon>Dikarya</taxon>
        <taxon>Basidiomycota</taxon>
        <taxon>Pucciniomycotina</taxon>
        <taxon>Pucciniomycetes</taxon>
        <taxon>Pucciniales</taxon>
        <taxon>Pucciniaceae</taxon>
        <taxon>Puccinia</taxon>
    </lineage>
</organism>
<dbReference type="Proteomes" id="UP000325313">
    <property type="component" value="Unassembled WGS sequence"/>
</dbReference>
<evidence type="ECO:0000313" key="2">
    <source>
        <dbReference type="Proteomes" id="UP000325313"/>
    </source>
</evidence>
<comment type="caution">
    <text evidence="1">The sequence shown here is derived from an EMBL/GenBank/DDBJ whole genome shotgun (WGS) entry which is preliminary data.</text>
</comment>
<dbReference type="EMBL" id="VDEP01000440">
    <property type="protein sequence ID" value="KAA1081846.1"/>
    <property type="molecule type" value="Genomic_DNA"/>
</dbReference>
<proteinExistence type="predicted"/>
<sequence>MFACSRKSLILASSFSGKSSSSFINDDPTDYFAFTEVPRNMENDSISIHAGCIFFDVLHEVSEASTCILG</sequence>